<proteinExistence type="inferred from homology"/>
<feature type="transmembrane region" description="Helical" evidence="9">
    <location>
        <begin position="140"/>
        <end position="162"/>
    </location>
</feature>
<dbReference type="EMBL" id="LT629779">
    <property type="protein sequence ID" value="SDT58357.1"/>
    <property type="molecule type" value="Genomic_DNA"/>
</dbReference>
<evidence type="ECO:0000256" key="5">
    <source>
        <dbReference type="ARBA" id="ARBA00022989"/>
    </source>
</evidence>
<feature type="compositionally biased region" description="Polar residues" evidence="8">
    <location>
        <begin position="1"/>
        <end position="10"/>
    </location>
</feature>
<evidence type="ECO:0000256" key="8">
    <source>
        <dbReference type="SAM" id="MobiDB-lite"/>
    </source>
</evidence>
<dbReference type="AlphaFoldDB" id="A0A1H2BJV2"/>
<evidence type="ECO:0000256" key="4">
    <source>
        <dbReference type="ARBA" id="ARBA00022692"/>
    </source>
</evidence>
<name>A0A1H2BJV2_9MICC</name>
<reference evidence="11" key="1">
    <citation type="submission" date="2016-10" db="EMBL/GenBank/DDBJ databases">
        <authorList>
            <person name="Varghese N."/>
            <person name="Submissions S."/>
        </authorList>
    </citation>
    <scope>NUCLEOTIDE SEQUENCE [LARGE SCALE GENOMIC DNA]</scope>
    <source>
        <strain evidence="11">IMMIB L-1606</strain>
    </source>
</reference>
<dbReference type="Proteomes" id="UP000198751">
    <property type="component" value="Chromosome I"/>
</dbReference>
<evidence type="ECO:0000256" key="3">
    <source>
        <dbReference type="ARBA" id="ARBA00022448"/>
    </source>
</evidence>
<organism evidence="10 11">
    <name type="scientific">Pseudarthrobacter equi</name>
    <dbReference type="NCBI Taxonomy" id="728066"/>
    <lineage>
        <taxon>Bacteria</taxon>
        <taxon>Bacillati</taxon>
        <taxon>Actinomycetota</taxon>
        <taxon>Actinomycetes</taxon>
        <taxon>Micrococcales</taxon>
        <taxon>Micrococcaceae</taxon>
        <taxon>Pseudarthrobacter</taxon>
    </lineage>
</organism>
<accession>A0A1H2BJV2</accession>
<evidence type="ECO:0000256" key="6">
    <source>
        <dbReference type="ARBA" id="ARBA00023136"/>
    </source>
</evidence>
<feature type="transmembrane region" description="Helical" evidence="9">
    <location>
        <begin position="484"/>
        <end position="500"/>
    </location>
</feature>
<dbReference type="Pfam" id="PF02133">
    <property type="entry name" value="Transp_cyt_pur"/>
    <property type="match status" value="1"/>
</dbReference>
<feature type="transmembrane region" description="Helical" evidence="9">
    <location>
        <begin position="253"/>
        <end position="272"/>
    </location>
</feature>
<feature type="transmembrane region" description="Helical" evidence="9">
    <location>
        <begin position="292"/>
        <end position="314"/>
    </location>
</feature>
<evidence type="ECO:0000256" key="1">
    <source>
        <dbReference type="ARBA" id="ARBA00004141"/>
    </source>
</evidence>
<keyword evidence="6 7" id="KW-0472">Membrane</keyword>
<feature type="transmembrane region" description="Helical" evidence="9">
    <location>
        <begin position="443"/>
        <end position="464"/>
    </location>
</feature>
<feature type="region of interest" description="Disordered" evidence="8">
    <location>
        <begin position="1"/>
        <end position="48"/>
    </location>
</feature>
<feature type="region of interest" description="Disordered" evidence="8">
    <location>
        <begin position="517"/>
        <end position="538"/>
    </location>
</feature>
<feature type="transmembrane region" description="Helical" evidence="9">
    <location>
        <begin position="68"/>
        <end position="92"/>
    </location>
</feature>
<keyword evidence="4 9" id="KW-0812">Transmembrane</keyword>
<feature type="transmembrane region" description="Helical" evidence="9">
    <location>
        <begin position="98"/>
        <end position="119"/>
    </location>
</feature>
<keyword evidence="3 7" id="KW-0813">Transport</keyword>
<feature type="transmembrane region" description="Helical" evidence="9">
    <location>
        <begin position="326"/>
        <end position="351"/>
    </location>
</feature>
<evidence type="ECO:0000313" key="10">
    <source>
        <dbReference type="EMBL" id="SDT58357.1"/>
    </source>
</evidence>
<dbReference type="GO" id="GO:0022857">
    <property type="term" value="F:transmembrane transporter activity"/>
    <property type="evidence" value="ECO:0007669"/>
    <property type="project" value="InterPro"/>
</dbReference>
<dbReference type="InterPro" id="IPR001248">
    <property type="entry name" value="Pur-cyt_permease"/>
</dbReference>
<dbReference type="Gene3D" id="1.10.4160.10">
    <property type="entry name" value="Hydantoin permease"/>
    <property type="match status" value="1"/>
</dbReference>
<gene>
    <name evidence="10" type="ORF">SAMN04489743_3741</name>
</gene>
<keyword evidence="11" id="KW-1185">Reference proteome</keyword>
<evidence type="ECO:0000256" key="7">
    <source>
        <dbReference type="PIRNR" id="PIRNR002744"/>
    </source>
</evidence>
<feature type="transmembrane region" description="Helical" evidence="9">
    <location>
        <begin position="214"/>
        <end position="233"/>
    </location>
</feature>
<dbReference type="InterPro" id="IPR026030">
    <property type="entry name" value="Pur-cyt_permease_Fcy2/21/22"/>
</dbReference>
<comment type="similarity">
    <text evidence="2 7">Belongs to the purine-cytosine permease (2.A.39) family.</text>
</comment>
<dbReference type="GO" id="GO:0005886">
    <property type="term" value="C:plasma membrane"/>
    <property type="evidence" value="ECO:0007669"/>
    <property type="project" value="TreeGrafter"/>
</dbReference>
<feature type="transmembrane region" description="Helical" evidence="9">
    <location>
        <begin position="372"/>
        <end position="389"/>
    </location>
</feature>
<dbReference type="OrthoDB" id="9809167at2"/>
<comment type="subcellular location">
    <subcellularLocation>
        <location evidence="1">Membrane</location>
        <topology evidence="1">Multi-pass membrane protein</topology>
    </subcellularLocation>
</comment>
<dbReference type="PIRSF" id="PIRSF002744">
    <property type="entry name" value="Pur-cyt_permease"/>
    <property type="match status" value="1"/>
</dbReference>
<dbReference type="PANTHER" id="PTHR31806:SF1">
    <property type="entry name" value="PURINE-CYTOSINE PERMEASE FCY2-RELATED"/>
    <property type="match status" value="1"/>
</dbReference>
<evidence type="ECO:0000256" key="2">
    <source>
        <dbReference type="ARBA" id="ARBA00008974"/>
    </source>
</evidence>
<feature type="compositionally biased region" description="Basic and acidic residues" evidence="8">
    <location>
        <begin position="19"/>
        <end position="48"/>
    </location>
</feature>
<sequence length="538" mass="57491">MQEKLSSSAQRRAGSDANGHTDHSTTDHSTTDHSTTDHSATDHSTTDHEAWLQPIPESARTRKVSGQFWIWAGANLAPINWVLGALGIHLGLGFADTVTVLVLGNLIGMLLFGCFVLLGQKTGATGMVLARAAFGRRGNYLPAAIQALLVIGWCAVNTWIILDLVMALFGTLGWVDPEAHNYAWKIGVATTIMAAQVAIAWFGYKAIAAFEKWTVPPTIIILAVMSAVAWFGMKIDWGYAGPAGNILEGSERIAAMSAVMTAIGIGWGITWFTYAADYSRFVSTSVPKKKVYLASVLGQFIPVVWLGILGASLATNSGEVDPGKLIVQNFGVMALPVLLMVLHGPIATNILNIYTFSVATQALDISISRRKLNLFVGVFSLAAVVFFIFQENFAEVLDAWLIGLVAWVAAWGGVMLVHYFWLEKRWPGGTERLFDGIGTRRFPGVNWAGVTSLLAGIFATWLFMYGLVPAMQGPIAVALGGWDLSWLAGGLTSAGVYAILGPKVHRRYVTGASTGTDANPAAAPAAENPDSAAALPVI</sequence>
<evidence type="ECO:0000256" key="9">
    <source>
        <dbReference type="SAM" id="Phobius"/>
    </source>
</evidence>
<dbReference type="RefSeq" id="WP_091723195.1">
    <property type="nucleotide sequence ID" value="NZ_LT629779.1"/>
</dbReference>
<feature type="transmembrane region" description="Helical" evidence="9">
    <location>
        <begin position="182"/>
        <end position="202"/>
    </location>
</feature>
<protein>
    <submittedName>
        <fullName evidence="10">Toxin CptA</fullName>
    </submittedName>
</protein>
<dbReference type="PANTHER" id="PTHR31806">
    <property type="entry name" value="PURINE-CYTOSINE PERMEASE FCY2-RELATED"/>
    <property type="match status" value="1"/>
</dbReference>
<dbReference type="CDD" id="cd11484">
    <property type="entry name" value="SLC-NCS1sbd_CobB-like"/>
    <property type="match status" value="1"/>
</dbReference>
<feature type="transmembrane region" description="Helical" evidence="9">
    <location>
        <begin position="401"/>
        <end position="422"/>
    </location>
</feature>
<keyword evidence="5 9" id="KW-1133">Transmembrane helix</keyword>
<evidence type="ECO:0000313" key="11">
    <source>
        <dbReference type="Proteomes" id="UP000198751"/>
    </source>
</evidence>